<dbReference type="Pfam" id="PF17292">
    <property type="entry name" value="POB3_N"/>
    <property type="match status" value="1"/>
</dbReference>
<dbReference type="InterPro" id="IPR038167">
    <property type="entry name" value="SSRP1_sf"/>
</dbReference>
<accession>A0A2V3IRN7</accession>
<dbReference type="InterPro" id="IPR048993">
    <property type="entry name" value="SSRP1-like_PH1"/>
</dbReference>
<dbReference type="GO" id="GO:0042393">
    <property type="term" value="F:histone binding"/>
    <property type="evidence" value="ECO:0007669"/>
    <property type="project" value="TreeGrafter"/>
</dbReference>
<keyword evidence="3 9" id="KW-0235">DNA replication</keyword>
<comment type="subcellular location">
    <subcellularLocation>
        <location evidence="9">Nucleus</location>
    </subcellularLocation>
    <subcellularLocation>
        <location evidence="9">Chromosome</location>
    </subcellularLocation>
</comment>
<dbReference type="GO" id="GO:0031491">
    <property type="term" value="F:nucleosome binding"/>
    <property type="evidence" value="ECO:0007669"/>
    <property type="project" value="TreeGrafter"/>
</dbReference>
<dbReference type="OrthoDB" id="498543at2759"/>
<evidence type="ECO:0000256" key="4">
    <source>
        <dbReference type="ARBA" id="ARBA00022763"/>
    </source>
</evidence>
<dbReference type="Pfam" id="PF21103">
    <property type="entry name" value="PH1_SSRP1-like"/>
    <property type="match status" value="1"/>
</dbReference>
<comment type="function">
    <text evidence="9">Component of the FACT complex, a general chromatin factor that acts to reorganize nucleosomes. The FACT complex is involved in multiple processes that require DNA as a template such as mRNA elongation, DNA replication and DNA repair. During transcription elongation the FACT complex acts as a histone chaperone that both destabilizes and restores nucleosomal structure. It facilitates the passage of RNA polymerase II and transcription by promoting the dissociation of one histone H2A-H2B dimer from the nucleosome, then subsequently promotes the reestablishment of the nucleosome following the passage of RNA polymerase II.</text>
</comment>
<dbReference type="Gene3D" id="2.30.29.220">
    <property type="entry name" value="Structure-specific recognition protein (SSRP1)"/>
    <property type="match status" value="1"/>
</dbReference>
<name>A0A2V3IRN7_9FLOR</name>
<evidence type="ECO:0000313" key="12">
    <source>
        <dbReference type="EMBL" id="PXF44763.1"/>
    </source>
</evidence>
<dbReference type="FunFam" id="2.30.29.150:FF:000001">
    <property type="entry name" value="Fact complex subunit ssrp1"/>
    <property type="match status" value="1"/>
</dbReference>
<comment type="similarity">
    <text evidence="1 9">Belongs to the SSRP1 family.</text>
</comment>
<keyword evidence="7 9" id="KW-0234">DNA repair</keyword>
<evidence type="ECO:0000256" key="8">
    <source>
        <dbReference type="ARBA" id="ARBA00023242"/>
    </source>
</evidence>
<evidence type="ECO:0000256" key="6">
    <source>
        <dbReference type="ARBA" id="ARBA00023163"/>
    </source>
</evidence>
<protein>
    <recommendedName>
        <fullName evidence="9">FACT complex subunit SSRP1</fullName>
    </recommendedName>
</protein>
<keyword evidence="13" id="KW-1185">Reference proteome</keyword>
<feature type="compositionally biased region" description="Acidic residues" evidence="10">
    <location>
        <begin position="464"/>
        <end position="476"/>
    </location>
</feature>
<evidence type="ECO:0000256" key="3">
    <source>
        <dbReference type="ARBA" id="ARBA00022705"/>
    </source>
</evidence>
<dbReference type="CDD" id="cd13230">
    <property type="entry name" value="PH1_SSRP1-like"/>
    <property type="match status" value="1"/>
</dbReference>
<comment type="caution">
    <text evidence="12">The sequence shown here is derived from an EMBL/GenBank/DDBJ whole genome shotgun (WGS) entry which is preliminary data.</text>
</comment>
<dbReference type="GO" id="GO:0006281">
    <property type="term" value="P:DNA repair"/>
    <property type="evidence" value="ECO:0007669"/>
    <property type="project" value="UniProtKB-KW"/>
</dbReference>
<keyword evidence="2 9" id="KW-0158">Chromosome</keyword>
<gene>
    <name evidence="12" type="ORF">BWQ96_05433</name>
</gene>
<feature type="domain" description="Histone chaperone RTT106/FACT complex subunit SPT16-like middle" evidence="11">
    <location>
        <begin position="355"/>
        <end position="446"/>
    </location>
</feature>
<keyword evidence="6 9" id="KW-0804">Transcription</keyword>
<dbReference type="STRING" id="448386.A0A2V3IRN7"/>
<dbReference type="InterPro" id="IPR035417">
    <property type="entry name" value="SSRP1/POB3_N"/>
</dbReference>
<dbReference type="GO" id="GO:0003677">
    <property type="term" value="F:DNA binding"/>
    <property type="evidence" value="ECO:0007669"/>
    <property type="project" value="InterPro"/>
</dbReference>
<evidence type="ECO:0000256" key="1">
    <source>
        <dbReference type="ARBA" id="ARBA00010060"/>
    </source>
</evidence>
<sequence>MPTDDGAVLSFGSISTAGQAFASGTLRLSKAGFAWRAKESTRTITVSATDLLKVEWLRGGRGHQLKLSLRGGSTLRLEGFRSSDFTTIGEFVSQQHGKTLTRVNQACRGWSWGELDVTSGAASNLIFRTGGGNNVKTKALQFEEAFEIPLGKVANVQLPGNGKELALDFHVDDTAGKMEEELVEMRFYIPEEEDAKKVYEQVKTRADTSAFAGESLCSFLHMGVAVPRGRYDVDMYANYIKLRGRAVDFKILYSSITRLFLLPKPDNIIVSFVMSLDPPIRQGNTMYPHLVFQFDTEEKTSVDLPISAEDLAKKYKSKLNETESGYTWRVFSKVLKNLSATPLHVPKTFKSSEDGSGVRTALGANEGFLFFLETCCFFVNKPPTYIRYDDIDYVEFRRMDLERRFDLFIALTTGTNQTLLFTNIERSDFEPIFSFLHESKKVPVEGAEQLKRTGGRQQVRMVDGDDDSESDDDDFDPNAQEKEAASESSSDSEPEMIDEDDDVASKPPRKKKKGE</sequence>
<evidence type="ECO:0000313" key="13">
    <source>
        <dbReference type="Proteomes" id="UP000247409"/>
    </source>
</evidence>
<dbReference type="Gene3D" id="2.30.29.30">
    <property type="entry name" value="Pleckstrin-homology domain (PH domain)/Phosphotyrosine-binding domain (PTB)"/>
    <property type="match status" value="2"/>
</dbReference>
<evidence type="ECO:0000256" key="9">
    <source>
        <dbReference type="RuleBase" id="RU364013"/>
    </source>
</evidence>
<dbReference type="GO" id="GO:0006260">
    <property type="term" value="P:DNA replication"/>
    <property type="evidence" value="ECO:0007669"/>
    <property type="project" value="UniProtKB-KW"/>
</dbReference>
<proteinExistence type="inferred from homology"/>
<dbReference type="Gene3D" id="2.30.29.150">
    <property type="match status" value="1"/>
</dbReference>
<dbReference type="EMBL" id="NBIV01000081">
    <property type="protein sequence ID" value="PXF44763.1"/>
    <property type="molecule type" value="Genomic_DNA"/>
</dbReference>
<dbReference type="InterPro" id="IPR011993">
    <property type="entry name" value="PH-like_dom_sf"/>
</dbReference>
<feature type="compositionally biased region" description="Acidic residues" evidence="10">
    <location>
        <begin position="490"/>
        <end position="502"/>
    </location>
</feature>
<dbReference type="PRINTS" id="PR00887">
    <property type="entry name" value="SSRCOGNITION"/>
</dbReference>
<keyword evidence="5 9" id="KW-0805">Transcription regulation</keyword>
<keyword evidence="4 9" id="KW-0227">DNA damage</keyword>
<reference evidence="12 13" key="1">
    <citation type="journal article" date="2018" name="Mol. Biol. Evol.">
        <title>Analysis of the draft genome of the red seaweed Gracilariopsis chorda provides insights into genome size evolution in Rhodophyta.</title>
        <authorList>
            <person name="Lee J."/>
            <person name="Yang E.C."/>
            <person name="Graf L."/>
            <person name="Yang J.H."/>
            <person name="Qiu H."/>
            <person name="Zel Zion U."/>
            <person name="Chan C.X."/>
            <person name="Stephens T.G."/>
            <person name="Weber A.P.M."/>
            <person name="Boo G.H."/>
            <person name="Boo S.M."/>
            <person name="Kim K.M."/>
            <person name="Shin Y."/>
            <person name="Jung M."/>
            <person name="Lee S.J."/>
            <person name="Yim H.S."/>
            <person name="Lee J.H."/>
            <person name="Bhattacharya D."/>
            <person name="Yoon H.S."/>
        </authorList>
    </citation>
    <scope>NUCLEOTIDE SEQUENCE [LARGE SCALE GENOMIC DNA]</scope>
    <source>
        <strain evidence="12 13">SKKU-2015</strain>
        <tissue evidence="12">Whole body</tissue>
    </source>
</reference>
<dbReference type="PANTHER" id="PTHR45849:SF1">
    <property type="entry name" value="FACT COMPLEX SUBUNIT SSRP1"/>
    <property type="match status" value="1"/>
</dbReference>
<dbReference type="InterPro" id="IPR050454">
    <property type="entry name" value="RTT106/SSRP1_HistChap/FACT"/>
</dbReference>
<dbReference type="SUPFAM" id="SSF50729">
    <property type="entry name" value="PH domain-like"/>
    <property type="match status" value="1"/>
</dbReference>
<dbReference type="InterPro" id="IPR013719">
    <property type="entry name" value="RTT106/SPT16-like_middle_dom"/>
</dbReference>
<evidence type="ECO:0000256" key="2">
    <source>
        <dbReference type="ARBA" id="ARBA00022454"/>
    </source>
</evidence>
<keyword evidence="8 9" id="KW-0539">Nucleus</keyword>
<dbReference type="SMART" id="SM01287">
    <property type="entry name" value="Rtt106"/>
    <property type="match status" value="1"/>
</dbReference>
<dbReference type="PANTHER" id="PTHR45849">
    <property type="entry name" value="FACT COMPLEX SUBUNIT SSRP1"/>
    <property type="match status" value="1"/>
</dbReference>
<evidence type="ECO:0000256" key="7">
    <source>
        <dbReference type="ARBA" id="ARBA00023204"/>
    </source>
</evidence>
<dbReference type="AlphaFoldDB" id="A0A2V3IRN7"/>
<dbReference type="InterPro" id="IPR024954">
    <property type="entry name" value="SSRP1_DD"/>
</dbReference>
<organism evidence="12 13">
    <name type="scientific">Gracilariopsis chorda</name>
    <dbReference type="NCBI Taxonomy" id="448386"/>
    <lineage>
        <taxon>Eukaryota</taxon>
        <taxon>Rhodophyta</taxon>
        <taxon>Florideophyceae</taxon>
        <taxon>Rhodymeniophycidae</taxon>
        <taxon>Gracilariales</taxon>
        <taxon>Gracilariaceae</taxon>
        <taxon>Gracilariopsis</taxon>
    </lineage>
</organism>
<dbReference type="Pfam" id="PF03531">
    <property type="entry name" value="SSrecog"/>
    <property type="match status" value="1"/>
</dbReference>
<evidence type="ECO:0000259" key="11">
    <source>
        <dbReference type="SMART" id="SM01287"/>
    </source>
</evidence>
<feature type="region of interest" description="Disordered" evidence="10">
    <location>
        <begin position="449"/>
        <end position="515"/>
    </location>
</feature>
<dbReference type="InterPro" id="IPR000969">
    <property type="entry name" value="SSRP1/POB3"/>
</dbReference>
<dbReference type="Proteomes" id="UP000247409">
    <property type="component" value="Unassembled WGS sequence"/>
</dbReference>
<dbReference type="Pfam" id="PF08512">
    <property type="entry name" value="Rttp106-like_middle"/>
    <property type="match status" value="1"/>
</dbReference>
<evidence type="ECO:0000256" key="10">
    <source>
        <dbReference type="SAM" id="MobiDB-lite"/>
    </source>
</evidence>
<evidence type="ECO:0000256" key="5">
    <source>
        <dbReference type="ARBA" id="ARBA00023015"/>
    </source>
</evidence>
<dbReference type="GO" id="GO:0035101">
    <property type="term" value="C:FACT complex"/>
    <property type="evidence" value="ECO:0007669"/>
    <property type="project" value="TreeGrafter"/>
</dbReference>